<reference evidence="2" key="1">
    <citation type="submission" date="2016-10" db="EMBL/GenBank/DDBJ databases">
        <authorList>
            <person name="Varghese N."/>
            <person name="Submissions S."/>
        </authorList>
    </citation>
    <scope>NUCLEOTIDE SEQUENCE [LARGE SCALE GENOMIC DNA]</scope>
    <source>
        <strain evidence="2">DSM 19684</strain>
    </source>
</reference>
<dbReference type="RefSeq" id="WP_089873561.1">
    <property type="nucleotide sequence ID" value="NZ_FNBH01000002.1"/>
</dbReference>
<evidence type="ECO:0000313" key="2">
    <source>
        <dbReference type="Proteomes" id="UP000199203"/>
    </source>
</evidence>
<name>A0A1G7PJV4_9FLAO</name>
<dbReference type="OrthoDB" id="9853021at2"/>
<evidence type="ECO:0000313" key="1">
    <source>
        <dbReference type="EMBL" id="SDF85949.1"/>
    </source>
</evidence>
<accession>A0A1G7PJV4</accession>
<proteinExistence type="predicted"/>
<gene>
    <name evidence="1" type="ORF">SAMN05421825_2304</name>
</gene>
<protein>
    <submittedName>
        <fullName evidence="1">Uncharacterized protein</fullName>
    </submittedName>
</protein>
<dbReference type="Proteomes" id="UP000199203">
    <property type="component" value="Unassembled WGS sequence"/>
</dbReference>
<keyword evidence="2" id="KW-1185">Reference proteome</keyword>
<organism evidence="1 2">
    <name type="scientific">Epilithonimonas hungarica</name>
    <dbReference type="NCBI Taxonomy" id="454006"/>
    <lineage>
        <taxon>Bacteria</taxon>
        <taxon>Pseudomonadati</taxon>
        <taxon>Bacteroidota</taxon>
        <taxon>Flavobacteriia</taxon>
        <taxon>Flavobacteriales</taxon>
        <taxon>Weeksellaceae</taxon>
        <taxon>Chryseobacterium group</taxon>
        <taxon>Epilithonimonas</taxon>
    </lineage>
</organism>
<dbReference type="STRING" id="454006.SAMN05421825_2304"/>
<sequence>MKIPTKKYALIYNGESKMIIFKINNNSPEYPTYPANGTIGVEFDTEQELDDYISENNLVE</sequence>
<dbReference type="AlphaFoldDB" id="A0A1G7PJV4"/>
<dbReference type="EMBL" id="FNBH01000002">
    <property type="protein sequence ID" value="SDF85949.1"/>
    <property type="molecule type" value="Genomic_DNA"/>
</dbReference>